<comment type="subcellular location">
    <subcellularLocation>
        <location evidence="1">Cell membrane</location>
        <topology evidence="1">Multi-pass membrane protein</topology>
    </subcellularLocation>
</comment>
<evidence type="ECO:0000256" key="5">
    <source>
        <dbReference type="ARBA" id="ARBA00023136"/>
    </source>
</evidence>
<dbReference type="Gene3D" id="1.20.81.30">
    <property type="entry name" value="Type II secretion system (T2SS), domain F"/>
    <property type="match status" value="1"/>
</dbReference>
<dbReference type="EMBL" id="CAEZXN010000013">
    <property type="protein sequence ID" value="CAB4693579.1"/>
    <property type="molecule type" value="Genomic_DNA"/>
</dbReference>
<dbReference type="AlphaFoldDB" id="A0A6J6MLF4"/>
<evidence type="ECO:0000313" key="8">
    <source>
        <dbReference type="EMBL" id="CAB4674967.1"/>
    </source>
</evidence>
<feature type="domain" description="Type II secretion system protein GspF" evidence="7">
    <location>
        <begin position="23"/>
        <end position="145"/>
    </location>
</feature>
<evidence type="ECO:0000256" key="2">
    <source>
        <dbReference type="ARBA" id="ARBA00022475"/>
    </source>
</evidence>
<keyword evidence="5 6" id="KW-0472">Membrane</keyword>
<dbReference type="EMBL" id="CAFBRC010000062">
    <property type="protein sequence ID" value="CAB5076413.1"/>
    <property type="molecule type" value="Genomic_DNA"/>
</dbReference>
<name>A0A6J6MLF4_9ZZZZ</name>
<dbReference type="GO" id="GO:0005886">
    <property type="term" value="C:plasma membrane"/>
    <property type="evidence" value="ECO:0007669"/>
    <property type="project" value="UniProtKB-SubCell"/>
</dbReference>
<evidence type="ECO:0000256" key="1">
    <source>
        <dbReference type="ARBA" id="ARBA00004651"/>
    </source>
</evidence>
<dbReference type="PANTHER" id="PTHR35007">
    <property type="entry name" value="INTEGRAL MEMBRANE PROTEIN-RELATED"/>
    <property type="match status" value="1"/>
</dbReference>
<dbReference type="EMBL" id="CAEZXB010000009">
    <property type="protein sequence ID" value="CAB4674967.1"/>
    <property type="molecule type" value="Genomic_DNA"/>
</dbReference>
<evidence type="ECO:0000259" key="7">
    <source>
        <dbReference type="Pfam" id="PF00482"/>
    </source>
</evidence>
<dbReference type="EMBL" id="CAFBAA010000003">
    <property type="protein sequence ID" value="CAB4840798.1"/>
    <property type="molecule type" value="Genomic_DNA"/>
</dbReference>
<dbReference type="Pfam" id="PF00482">
    <property type="entry name" value="T2SSF"/>
    <property type="match status" value="1"/>
</dbReference>
<evidence type="ECO:0000256" key="3">
    <source>
        <dbReference type="ARBA" id="ARBA00022692"/>
    </source>
</evidence>
<evidence type="ECO:0000313" key="10">
    <source>
        <dbReference type="EMBL" id="CAB4840798.1"/>
    </source>
</evidence>
<protein>
    <submittedName>
        <fullName evidence="8">Unannotated protein</fullName>
    </submittedName>
</protein>
<accession>A0A6J6MLF4</accession>
<sequence>MKRSMLQRSATEIPEREWPATFEYLASNLRSSMPIPQALAALAERGSDEMKSIFRHVRRDLALGMPLEAATFILNESHHGERLRHILLLGREVGVDHLPELLLISARFIRRDIEVKEEVKVRQGWVINGARLGLIAPWAILLLLMTRASTRAAMFTTAGGLVIAGGAGACLLAAWWMKRASQIPGISR</sequence>
<evidence type="ECO:0000313" key="11">
    <source>
        <dbReference type="EMBL" id="CAB5076413.1"/>
    </source>
</evidence>
<keyword evidence="4 6" id="KW-1133">Transmembrane helix</keyword>
<dbReference type="PANTHER" id="PTHR35007:SF2">
    <property type="entry name" value="PILUS ASSEMBLE PROTEIN"/>
    <property type="match status" value="1"/>
</dbReference>
<keyword evidence="2" id="KW-1003">Cell membrane</keyword>
<dbReference type="InterPro" id="IPR042094">
    <property type="entry name" value="T2SS_GspF_sf"/>
</dbReference>
<evidence type="ECO:0000313" key="9">
    <source>
        <dbReference type="EMBL" id="CAB4693579.1"/>
    </source>
</evidence>
<evidence type="ECO:0000256" key="4">
    <source>
        <dbReference type="ARBA" id="ARBA00022989"/>
    </source>
</evidence>
<proteinExistence type="predicted"/>
<reference evidence="8" key="1">
    <citation type="submission" date="2020-05" db="EMBL/GenBank/DDBJ databases">
        <authorList>
            <person name="Chiriac C."/>
            <person name="Salcher M."/>
            <person name="Ghai R."/>
            <person name="Kavagutti S V."/>
        </authorList>
    </citation>
    <scope>NUCLEOTIDE SEQUENCE</scope>
</reference>
<evidence type="ECO:0000256" key="6">
    <source>
        <dbReference type="SAM" id="Phobius"/>
    </source>
</evidence>
<gene>
    <name evidence="8" type="ORF">UFOPK2342_00708</name>
    <name evidence="9" type="ORF">UFOPK2423_00734</name>
    <name evidence="10" type="ORF">UFOPK3266_00236</name>
    <name evidence="11" type="ORF">UFOPK4367_00985</name>
</gene>
<feature type="transmembrane region" description="Helical" evidence="6">
    <location>
        <begin position="125"/>
        <end position="146"/>
    </location>
</feature>
<dbReference type="InterPro" id="IPR018076">
    <property type="entry name" value="T2SS_GspF_dom"/>
</dbReference>
<keyword evidence="3 6" id="KW-0812">Transmembrane</keyword>
<organism evidence="8">
    <name type="scientific">freshwater metagenome</name>
    <dbReference type="NCBI Taxonomy" id="449393"/>
    <lineage>
        <taxon>unclassified sequences</taxon>
        <taxon>metagenomes</taxon>
        <taxon>ecological metagenomes</taxon>
    </lineage>
</organism>
<feature type="transmembrane region" description="Helical" evidence="6">
    <location>
        <begin position="152"/>
        <end position="176"/>
    </location>
</feature>